<sequence length="168" mass="18776">MAESKSDVSESINQAGRCNRVHFPAEQLDRHDSRIIVNGDADCKCLDVHLGFLQLLHDYHINFRIPDKLGKDLVCDPLQNLNVQLLEAVPTDNGHELLLSFKAQKEKLMKEELIINSATDSDAHIKLILHARVLGKGKGTPALRSGVHCIKVHADDEDSHLSDWQGFD</sequence>
<dbReference type="RefSeq" id="XP_009020460.1">
    <property type="nucleotide sequence ID" value="XM_009022212.1"/>
</dbReference>
<organism evidence="4 5">
    <name type="scientific">Helobdella robusta</name>
    <name type="common">Californian leech</name>
    <dbReference type="NCBI Taxonomy" id="6412"/>
    <lineage>
        <taxon>Eukaryota</taxon>
        <taxon>Metazoa</taxon>
        <taxon>Spiralia</taxon>
        <taxon>Lophotrochozoa</taxon>
        <taxon>Annelida</taxon>
        <taxon>Clitellata</taxon>
        <taxon>Hirudinea</taxon>
        <taxon>Rhynchobdellida</taxon>
        <taxon>Glossiphoniidae</taxon>
        <taxon>Helobdella</taxon>
    </lineage>
</organism>
<dbReference type="FunCoup" id="T1F8G1">
    <property type="interactions" value="614"/>
</dbReference>
<reference evidence="3 5" key="2">
    <citation type="journal article" date="2013" name="Nature">
        <title>Insights into bilaterian evolution from three spiralian genomes.</title>
        <authorList>
            <person name="Simakov O."/>
            <person name="Marletaz F."/>
            <person name="Cho S.J."/>
            <person name="Edsinger-Gonzales E."/>
            <person name="Havlak P."/>
            <person name="Hellsten U."/>
            <person name="Kuo D.H."/>
            <person name="Larsson T."/>
            <person name="Lv J."/>
            <person name="Arendt D."/>
            <person name="Savage R."/>
            <person name="Osoegawa K."/>
            <person name="de Jong P."/>
            <person name="Grimwood J."/>
            <person name="Chapman J.A."/>
            <person name="Shapiro H."/>
            <person name="Aerts A."/>
            <person name="Otillar R.P."/>
            <person name="Terry A.Y."/>
            <person name="Boore J.L."/>
            <person name="Grigoriev I.V."/>
            <person name="Lindberg D.R."/>
            <person name="Seaver E.C."/>
            <person name="Weisblat D.A."/>
            <person name="Putnam N.H."/>
            <person name="Rokhsar D.S."/>
        </authorList>
    </citation>
    <scope>NUCLEOTIDE SEQUENCE</scope>
</reference>
<dbReference type="GeneID" id="20205110"/>
<evidence type="ECO:0000313" key="5">
    <source>
        <dbReference type="Proteomes" id="UP000015101"/>
    </source>
</evidence>
<gene>
    <name evidence="4" type="primary">20205110</name>
    <name evidence="3" type="ORF">HELRODRAFT_174769</name>
</gene>
<proteinExistence type="inferred from homology"/>
<dbReference type="InterPro" id="IPR026794">
    <property type="entry name" value="ADISSP"/>
</dbReference>
<reference evidence="5" key="1">
    <citation type="submission" date="2012-12" db="EMBL/GenBank/DDBJ databases">
        <authorList>
            <person name="Hellsten U."/>
            <person name="Grimwood J."/>
            <person name="Chapman J.A."/>
            <person name="Shapiro H."/>
            <person name="Aerts A."/>
            <person name="Otillar R.P."/>
            <person name="Terry A.Y."/>
            <person name="Boore J.L."/>
            <person name="Simakov O."/>
            <person name="Marletaz F."/>
            <person name="Cho S.-J."/>
            <person name="Edsinger-Gonzales E."/>
            <person name="Havlak P."/>
            <person name="Kuo D.-H."/>
            <person name="Larsson T."/>
            <person name="Lv J."/>
            <person name="Arendt D."/>
            <person name="Savage R."/>
            <person name="Osoegawa K."/>
            <person name="de Jong P."/>
            <person name="Lindberg D.R."/>
            <person name="Seaver E.C."/>
            <person name="Weisblat D.A."/>
            <person name="Putnam N.H."/>
            <person name="Grigoriev I.V."/>
            <person name="Rokhsar D.S."/>
        </authorList>
    </citation>
    <scope>NUCLEOTIDE SEQUENCE</scope>
</reference>
<keyword evidence="5" id="KW-1185">Reference proteome</keyword>
<reference evidence="4" key="3">
    <citation type="submission" date="2015-06" db="UniProtKB">
        <authorList>
            <consortium name="EnsemblMetazoa"/>
        </authorList>
    </citation>
    <scope>IDENTIFICATION</scope>
</reference>
<evidence type="ECO:0000313" key="3">
    <source>
        <dbReference type="EMBL" id="ESO01224.1"/>
    </source>
</evidence>
<dbReference type="EMBL" id="AMQM01005022">
    <property type="status" value="NOT_ANNOTATED_CDS"/>
    <property type="molecule type" value="Genomic_DNA"/>
</dbReference>
<dbReference type="EnsemblMetazoa" id="HelroT174769">
    <property type="protein sequence ID" value="HelroP174769"/>
    <property type="gene ID" value="HelroG174769"/>
</dbReference>
<dbReference type="HOGENOM" id="CLU_094626_1_0_1"/>
<evidence type="ECO:0000256" key="1">
    <source>
        <dbReference type="ARBA" id="ARBA00035018"/>
    </source>
</evidence>
<dbReference type="KEGG" id="hro:HELRODRAFT_174769"/>
<comment type="similarity">
    <text evidence="1">Belongs to the ADISSP family.</text>
</comment>
<dbReference type="EMBL" id="KB096785">
    <property type="protein sequence ID" value="ESO01224.1"/>
    <property type="molecule type" value="Genomic_DNA"/>
</dbReference>
<dbReference type="OMA" id="GVRCIGM"/>
<accession>T1F8G1</accession>
<dbReference type="Proteomes" id="UP000015101">
    <property type="component" value="Unassembled WGS sequence"/>
</dbReference>
<dbReference type="InParanoid" id="T1F8G1"/>
<evidence type="ECO:0000313" key="4">
    <source>
        <dbReference type="EnsemblMetazoa" id="HelroP174769"/>
    </source>
</evidence>
<dbReference type="Pfam" id="PF15006">
    <property type="entry name" value="DUF4517"/>
    <property type="match status" value="1"/>
</dbReference>
<dbReference type="OrthoDB" id="6246153at2759"/>
<dbReference type="STRING" id="6412.T1F8G1"/>
<dbReference type="CTD" id="20205110"/>
<dbReference type="AlphaFoldDB" id="T1F8G1"/>
<name>T1F8G1_HELRO</name>
<dbReference type="PANTHER" id="PTHR13287:SF2">
    <property type="entry name" value="ADIPOSE-SECRETED SIGNALING PROTEIN"/>
    <property type="match status" value="1"/>
</dbReference>
<dbReference type="PANTHER" id="PTHR13287">
    <property type="entry name" value="ADIPOSE-SECRETED SIGNALING PROTEIN"/>
    <property type="match status" value="1"/>
</dbReference>
<protein>
    <recommendedName>
        <fullName evidence="2">Adipose-secreted signaling protein</fullName>
    </recommendedName>
</protein>
<evidence type="ECO:0000256" key="2">
    <source>
        <dbReference type="ARBA" id="ARBA00035300"/>
    </source>
</evidence>
<dbReference type="eggNOG" id="ENOG502S79C">
    <property type="taxonomic scope" value="Eukaryota"/>
</dbReference>